<name>A0A165H458_9BACL</name>
<proteinExistence type="predicted"/>
<protein>
    <recommendedName>
        <fullName evidence="2">YopA central domain-containing protein</fullName>
    </recommendedName>
</protein>
<feature type="region of interest" description="Disordered" evidence="1">
    <location>
        <begin position="1"/>
        <end position="23"/>
    </location>
</feature>
<evidence type="ECO:0000256" key="1">
    <source>
        <dbReference type="SAM" id="MobiDB-lite"/>
    </source>
</evidence>
<sequence>MNVESARRKQAFRSSGEEGRNPAGVEEALVSPLRMNFVNQAVHLYSGEFSLEDGGEVFQLNGQVTLKWYPELKIEWVGTITGLGIPAEKAENLLEESVFRTYRLKTPTGFRGEAFINRFNMERAELAGSVKNAFSQPLRPAERVHFSVVNFYGTAGEPIRHLNLIYRGRMRVRHGIYRLTFDQVHNYDETYRSLDELGGYGVTHAGLIERTDRQPADPKTINLLIDALNWALSFNAGRSVGICSIHGSDASGGIFKQYRVPAVDSWRNQANWCPGVENDPEDKLGRLVESVMDKFMIPHWQQTLPRLLQWYLSSKSSGFTENRLVSVHAALVKLAWKVLVEEEQAISAQEFESYTVDMQIRRLLQFCSIPAAIPRHTIRVGGYVDGPQLIAAYYRETIHANQRNLQALSERDKEAILQLGIQYLELALLHLFGYSGLYNNLLVGGVHAGRLEPVPWTKRADSLKGYS</sequence>
<dbReference type="Pfam" id="PF26308">
    <property type="entry name" value="YopA_M"/>
    <property type="match status" value="1"/>
</dbReference>
<accession>A0A165H458</accession>
<evidence type="ECO:0000313" key="4">
    <source>
        <dbReference type="Proteomes" id="UP000076490"/>
    </source>
</evidence>
<dbReference type="Proteomes" id="UP000076490">
    <property type="component" value="Unassembled WGS sequence"/>
</dbReference>
<dbReference type="EMBL" id="LQNT01000009">
    <property type="protein sequence ID" value="KZE38728.1"/>
    <property type="molecule type" value="Genomic_DNA"/>
</dbReference>
<comment type="caution">
    <text evidence="3">The sequence shown here is derived from an EMBL/GenBank/DDBJ whole genome shotgun (WGS) entry which is preliminary data.</text>
</comment>
<dbReference type="RefSeq" id="WP_063180549.1">
    <property type="nucleotide sequence ID" value="NZ_LQNT01000009.1"/>
</dbReference>
<reference evidence="3 4" key="1">
    <citation type="submission" date="2016-01" db="EMBL/GenBank/DDBJ databases">
        <title>Whole genome sequencing of Bhargavaea cecembensis T14.</title>
        <authorList>
            <person name="Hong K.W."/>
        </authorList>
    </citation>
    <scope>NUCLEOTIDE SEQUENCE [LARGE SCALE GENOMIC DNA]</scope>
    <source>
        <strain evidence="3 4">T14</strain>
    </source>
</reference>
<feature type="domain" description="YopA central" evidence="2">
    <location>
        <begin position="139"/>
        <end position="268"/>
    </location>
</feature>
<gene>
    <name evidence="3" type="ORF">AV656_07440</name>
</gene>
<dbReference type="InterPro" id="IPR058684">
    <property type="entry name" value="YopA_M"/>
</dbReference>
<organism evidence="3 4">
    <name type="scientific">Bhargavaea cecembensis</name>
    <dbReference type="NCBI Taxonomy" id="394098"/>
    <lineage>
        <taxon>Bacteria</taxon>
        <taxon>Bacillati</taxon>
        <taxon>Bacillota</taxon>
        <taxon>Bacilli</taxon>
        <taxon>Bacillales</taxon>
        <taxon>Caryophanaceae</taxon>
        <taxon>Bhargavaea</taxon>
    </lineage>
</organism>
<evidence type="ECO:0000313" key="3">
    <source>
        <dbReference type="EMBL" id="KZE38728.1"/>
    </source>
</evidence>
<dbReference type="OrthoDB" id="2443673at2"/>
<evidence type="ECO:0000259" key="2">
    <source>
        <dbReference type="Pfam" id="PF26308"/>
    </source>
</evidence>
<dbReference type="AlphaFoldDB" id="A0A165H458"/>